<dbReference type="EMBL" id="JANKAS010000010">
    <property type="protein sequence ID" value="MCR1899452.1"/>
    <property type="molecule type" value="Genomic_DNA"/>
</dbReference>
<organism evidence="1 2">
    <name type="scientific">Irregularibacter muris</name>
    <dbReference type="NCBI Taxonomy" id="1796619"/>
    <lineage>
        <taxon>Bacteria</taxon>
        <taxon>Bacillati</taxon>
        <taxon>Bacillota</taxon>
        <taxon>Clostridia</taxon>
        <taxon>Eubacteriales</taxon>
        <taxon>Eubacteriaceae</taxon>
        <taxon>Irregularibacter</taxon>
    </lineage>
</organism>
<gene>
    <name evidence="1" type="ORF">NSA47_10695</name>
</gene>
<protein>
    <submittedName>
        <fullName evidence="1">Uncharacterized protein</fullName>
    </submittedName>
</protein>
<comment type="caution">
    <text evidence="1">The sequence shown here is derived from an EMBL/GenBank/DDBJ whole genome shotgun (WGS) entry which is preliminary data.</text>
</comment>
<sequence>METQFTIAHRCDECGKIEFYHLSLFQLSGKKPLQLNCSCGHKGINITTRNYKTYWISIPCAVCTTQHIYQISLREILKGEPVILSCHDYDLELCFLGEKNRVEKIVDEYEQDLEDIIDDLGYDDYFENGEIMMECLNLLHDLAEEQGLTCECGMSDVDVNLLPDKIELKCNNCRNTYMVSANTRKDVEDLKNRESIYIGKNPFSRWESYPMDPN</sequence>
<dbReference type="AlphaFoldDB" id="A0AAE3HH53"/>
<name>A0AAE3HH53_9FIRM</name>
<evidence type="ECO:0000313" key="2">
    <source>
        <dbReference type="Proteomes" id="UP001205748"/>
    </source>
</evidence>
<evidence type="ECO:0000313" key="1">
    <source>
        <dbReference type="EMBL" id="MCR1899452.1"/>
    </source>
</evidence>
<proteinExistence type="predicted"/>
<dbReference type="Proteomes" id="UP001205748">
    <property type="component" value="Unassembled WGS sequence"/>
</dbReference>
<dbReference type="RefSeq" id="WP_257531838.1">
    <property type="nucleotide sequence ID" value="NZ_JANKAS010000010.1"/>
</dbReference>
<keyword evidence="2" id="KW-1185">Reference proteome</keyword>
<accession>A0AAE3HH53</accession>
<reference evidence="1" key="1">
    <citation type="submission" date="2022-07" db="EMBL/GenBank/DDBJ databases">
        <title>Enhanced cultured diversity of the mouse gut microbiota enables custom-made synthetic communities.</title>
        <authorList>
            <person name="Afrizal A."/>
        </authorList>
    </citation>
    <scope>NUCLEOTIDE SEQUENCE</scope>
    <source>
        <strain evidence="1">DSM 28593</strain>
    </source>
</reference>